<sequence>MNRFFALAFLLLSSSLVFSQKNKTKIIETSKPFVLGVIDEIQSKELNEKRILNIYLPEGYNPAEATKYPVIYLLDGSADEDFIHISGLVQFNSFEWINQVPKSIVVGIATVDRRRDFTFPTTVENDKTRFPTTGHSDQFIAFIEKELQPFIEKKYKTNNSKTIIGQSLGGLLETEILLKKPSLFNKYVIVSPSLWWNNGSLLDLDSEMLKENFNQQIDIYIAVGKEGLTPTEIPRVMEVDANLLSEKLKGSKSKNVKVYFDYFPEENHGTILHPAVANSFKFFYPQSKE</sequence>
<gene>
    <name evidence="4" type="ORF">V6624_03910</name>
</gene>
<dbReference type="Proteomes" id="UP001447857">
    <property type="component" value="Chromosome"/>
</dbReference>
<keyword evidence="5" id="KW-1185">Reference proteome</keyword>
<dbReference type="InterPro" id="IPR029058">
    <property type="entry name" value="AB_hydrolase_fold"/>
</dbReference>
<dbReference type="SUPFAM" id="SSF53474">
    <property type="entry name" value="alpha/beta-Hydrolases"/>
    <property type="match status" value="1"/>
</dbReference>
<proteinExistence type="inferred from homology"/>
<protein>
    <submittedName>
        <fullName evidence="4">Alpha/beta hydrolase-fold protein</fullName>
    </submittedName>
</protein>
<dbReference type="RefSeq" id="WP_338840921.1">
    <property type="nucleotide sequence ID" value="NZ_CP147988.1"/>
</dbReference>
<dbReference type="Gene3D" id="3.40.50.1820">
    <property type="entry name" value="alpha/beta hydrolase"/>
    <property type="match status" value="1"/>
</dbReference>
<feature type="signal peptide" evidence="3">
    <location>
        <begin position="1"/>
        <end position="19"/>
    </location>
</feature>
<comment type="similarity">
    <text evidence="1">Belongs to the esterase D family.</text>
</comment>
<reference evidence="4 5" key="1">
    <citation type="submission" date="2024-02" db="EMBL/GenBank/DDBJ databases">
        <title>complete genome of Flavobacterium ginsenosidimutans Str. YTB16.</title>
        <authorList>
            <person name="Wang Q."/>
        </authorList>
    </citation>
    <scope>NUCLEOTIDE SEQUENCE [LARGE SCALE GENOMIC DNA]</scope>
    <source>
        <strain evidence="4 5">YTB16</strain>
    </source>
</reference>
<dbReference type="EMBL" id="CP147988">
    <property type="protein sequence ID" value="WXK50786.1"/>
    <property type="molecule type" value="Genomic_DNA"/>
</dbReference>
<evidence type="ECO:0000256" key="1">
    <source>
        <dbReference type="ARBA" id="ARBA00005622"/>
    </source>
</evidence>
<feature type="chain" id="PRO_5047511322" evidence="3">
    <location>
        <begin position="20"/>
        <end position="289"/>
    </location>
</feature>
<keyword evidence="2 4" id="KW-0378">Hydrolase</keyword>
<dbReference type="PANTHER" id="PTHR40841">
    <property type="entry name" value="SIDEROPHORE TRIACETYLFUSARININE C ESTERASE"/>
    <property type="match status" value="1"/>
</dbReference>
<evidence type="ECO:0000256" key="2">
    <source>
        <dbReference type="ARBA" id="ARBA00022801"/>
    </source>
</evidence>
<dbReference type="InterPro" id="IPR052558">
    <property type="entry name" value="Siderophore_Hydrolase_D"/>
</dbReference>
<keyword evidence="3" id="KW-0732">Signal</keyword>
<organism evidence="4 5">
    <name type="scientific">Flavobacterium ginsenosidimutans</name>
    <dbReference type="NCBI Taxonomy" id="687844"/>
    <lineage>
        <taxon>Bacteria</taxon>
        <taxon>Pseudomonadati</taxon>
        <taxon>Bacteroidota</taxon>
        <taxon>Flavobacteriia</taxon>
        <taxon>Flavobacteriales</taxon>
        <taxon>Flavobacteriaceae</taxon>
        <taxon>Flavobacterium</taxon>
    </lineage>
</organism>
<evidence type="ECO:0000313" key="4">
    <source>
        <dbReference type="EMBL" id="WXK50786.1"/>
    </source>
</evidence>
<evidence type="ECO:0000313" key="5">
    <source>
        <dbReference type="Proteomes" id="UP001447857"/>
    </source>
</evidence>
<evidence type="ECO:0000256" key="3">
    <source>
        <dbReference type="SAM" id="SignalP"/>
    </source>
</evidence>
<dbReference type="PANTHER" id="PTHR40841:SF2">
    <property type="entry name" value="SIDEROPHORE-DEGRADING ESTERASE (EUROFUNG)"/>
    <property type="match status" value="1"/>
</dbReference>
<accession>A0ABZ2QD58</accession>
<dbReference type="GO" id="GO:0016787">
    <property type="term" value="F:hydrolase activity"/>
    <property type="evidence" value="ECO:0007669"/>
    <property type="project" value="UniProtKB-KW"/>
</dbReference>
<dbReference type="Pfam" id="PF00756">
    <property type="entry name" value="Esterase"/>
    <property type="match status" value="1"/>
</dbReference>
<dbReference type="InterPro" id="IPR000801">
    <property type="entry name" value="Esterase-like"/>
</dbReference>
<name>A0ABZ2QD58_9FLAO</name>